<dbReference type="AlphaFoldDB" id="A0A0X8K041"/>
<feature type="signal peptide" evidence="2">
    <location>
        <begin position="1"/>
        <end position="35"/>
    </location>
</feature>
<protein>
    <submittedName>
        <fullName evidence="3">Uncharacterized protein</fullName>
    </submittedName>
</protein>
<evidence type="ECO:0000256" key="1">
    <source>
        <dbReference type="SAM" id="MobiDB-lite"/>
    </source>
</evidence>
<gene>
    <name evidence="3" type="ORF">RMW62_11670</name>
</gene>
<feature type="compositionally biased region" description="Low complexity" evidence="1">
    <location>
        <begin position="48"/>
        <end position="81"/>
    </location>
</feature>
<sequence>MPTRLRHRHRAGHGPCRTRLLTLGLTLIAALPLGACGPAHNGQLTVEPAGASSTATSSSSDAPSATPTPSATSSATAWTAPNVTISNDTTGTWHRQDDILEHPVETPSKISQAYKFDAGGCLAIIFYDASQTIHDEGRRGGDNLSSSTKVQETMSNHSSFVVASGPTSVNAVRDDNGTLPGYEIAYTATVTYANGSTGDVAGYRFFRQISDPGVTLEIFLECAPDNLAPSDTWHQFLFSTRVEGLDAGAMG</sequence>
<dbReference type="EMBL" id="JAMZMH010000017">
    <property type="protein sequence ID" value="MDT0249737.1"/>
    <property type="molecule type" value="Genomic_DNA"/>
</dbReference>
<keyword evidence="2" id="KW-0732">Signal</keyword>
<feature type="chain" id="PRO_5043668782" evidence="2">
    <location>
        <begin position="36"/>
        <end position="251"/>
    </location>
</feature>
<evidence type="ECO:0000256" key="2">
    <source>
        <dbReference type="SAM" id="SignalP"/>
    </source>
</evidence>
<proteinExistence type="predicted"/>
<reference evidence="3" key="1">
    <citation type="submission" date="2022-06" db="EMBL/GenBank/DDBJ databases">
        <title>Draft Genome Sequences of Three Actinomyces oris Strains, Isolated from Healthy Human Feces.</title>
        <authorList>
            <person name="Ye Y."/>
            <person name="Liu C."/>
            <person name="Zhao J."/>
            <person name="Xu J."/>
            <person name="Huang H."/>
            <person name="Wang B."/>
            <person name="Wei J."/>
            <person name="Jing X."/>
        </authorList>
    </citation>
    <scope>NUCLEOTIDE SEQUENCE</scope>
    <source>
        <strain evidence="3">CNGBCC1803368</strain>
    </source>
</reference>
<evidence type="ECO:0000313" key="4">
    <source>
        <dbReference type="Proteomes" id="UP001180729"/>
    </source>
</evidence>
<evidence type="ECO:0000313" key="3">
    <source>
        <dbReference type="EMBL" id="MDT0249737.1"/>
    </source>
</evidence>
<feature type="region of interest" description="Disordered" evidence="1">
    <location>
        <begin position="47"/>
        <end position="90"/>
    </location>
</feature>
<name>A0A0X8K041_9ACTO</name>
<dbReference type="RefSeq" id="WP_060956468.1">
    <property type="nucleotide sequence ID" value="NZ_CAUOQX010000049.1"/>
</dbReference>
<dbReference type="Proteomes" id="UP001180729">
    <property type="component" value="Unassembled WGS sequence"/>
</dbReference>
<dbReference type="KEGG" id="aos:AXE84_00440"/>
<accession>A0A0X8K041</accession>
<comment type="caution">
    <text evidence="3">The sequence shown here is derived from an EMBL/GenBank/DDBJ whole genome shotgun (WGS) entry which is preliminary data.</text>
</comment>
<organism evidence="3 4">
    <name type="scientific">Actinomyces oris</name>
    <dbReference type="NCBI Taxonomy" id="544580"/>
    <lineage>
        <taxon>Bacteria</taxon>
        <taxon>Bacillati</taxon>
        <taxon>Actinomycetota</taxon>
        <taxon>Actinomycetes</taxon>
        <taxon>Actinomycetales</taxon>
        <taxon>Actinomycetaceae</taxon>
        <taxon>Actinomyces</taxon>
    </lineage>
</organism>